<dbReference type="PROSITE" id="PS51755">
    <property type="entry name" value="OMPR_PHOB"/>
    <property type="match status" value="1"/>
</dbReference>
<keyword evidence="2 7" id="KW-0597">Phosphoprotein</keyword>
<keyword evidence="3" id="KW-0902">Two-component regulatory system</keyword>
<feature type="domain" description="Response regulatory" evidence="9">
    <location>
        <begin position="4"/>
        <end position="118"/>
    </location>
</feature>
<dbReference type="Pfam" id="PF00072">
    <property type="entry name" value="Response_reg"/>
    <property type="match status" value="1"/>
</dbReference>
<dbReference type="SUPFAM" id="SSF46894">
    <property type="entry name" value="C-terminal effector domain of the bipartite response regulators"/>
    <property type="match status" value="1"/>
</dbReference>
<dbReference type="InterPro" id="IPR001789">
    <property type="entry name" value="Sig_transdc_resp-reg_receiver"/>
</dbReference>
<dbReference type="SMART" id="SM00448">
    <property type="entry name" value="REC"/>
    <property type="match status" value="1"/>
</dbReference>
<dbReference type="InterPro" id="IPR001867">
    <property type="entry name" value="OmpR/PhoB-type_DNA-bd"/>
</dbReference>
<dbReference type="Pfam" id="PF00486">
    <property type="entry name" value="Trans_reg_C"/>
    <property type="match status" value="1"/>
</dbReference>
<evidence type="ECO:0000313" key="11">
    <source>
        <dbReference type="EMBL" id="GAA0470757.1"/>
    </source>
</evidence>
<keyword evidence="4" id="KW-0805">Transcription regulation</keyword>
<dbReference type="PANTHER" id="PTHR48111:SF73">
    <property type="entry name" value="ALKALINE PHOSPHATASE SYNTHESIS TRANSCRIPTIONAL REGULATORY PROTEIN PHOP"/>
    <property type="match status" value="1"/>
</dbReference>
<comment type="caution">
    <text evidence="11">The sequence shown here is derived from an EMBL/GenBank/DDBJ whole genome shotgun (WGS) entry which is preliminary data.</text>
</comment>
<dbReference type="PANTHER" id="PTHR48111">
    <property type="entry name" value="REGULATOR OF RPOS"/>
    <property type="match status" value="1"/>
</dbReference>
<proteinExistence type="predicted"/>
<evidence type="ECO:0000256" key="4">
    <source>
        <dbReference type="ARBA" id="ARBA00023015"/>
    </source>
</evidence>
<dbReference type="Proteomes" id="UP001500740">
    <property type="component" value="Unassembled WGS sequence"/>
</dbReference>
<comment type="subcellular location">
    <subcellularLocation>
        <location evidence="1">Cytoplasm</location>
    </subcellularLocation>
</comment>
<evidence type="ECO:0000259" key="10">
    <source>
        <dbReference type="PROSITE" id="PS51755"/>
    </source>
</evidence>
<sequence length="225" mass="25939">MAEKVLVVDDEASIITLVQHHLEQSGYEVLSVQDGKEAINLINTVYFDLVILDLMLPGLDGMEICKKLRQQQYTIPILMLTAKDDELDLILGLEFGADDYMTKPFSPKELIARVKALMRRVIDFNSKSQGEMITVGDLKIYVQEYEVYFKDKLLTLTPKEFELLLYLARHKGQALSREQLMSALWGYEYIIETRIIDVHIANLRDKLSQHYIKTVRGVGYKLLTH</sequence>
<dbReference type="Gene3D" id="1.10.10.10">
    <property type="entry name" value="Winged helix-like DNA-binding domain superfamily/Winged helix DNA-binding domain"/>
    <property type="match status" value="1"/>
</dbReference>
<evidence type="ECO:0000256" key="1">
    <source>
        <dbReference type="ARBA" id="ARBA00004496"/>
    </source>
</evidence>
<dbReference type="Gene3D" id="3.40.50.2300">
    <property type="match status" value="1"/>
</dbReference>
<name>A0ABN1A9A2_9BACI</name>
<dbReference type="InterPro" id="IPR011006">
    <property type="entry name" value="CheY-like_superfamily"/>
</dbReference>
<protein>
    <submittedName>
        <fullName evidence="11">Two-component system response regulator PhoP</fullName>
    </submittedName>
</protein>
<dbReference type="InterPro" id="IPR036388">
    <property type="entry name" value="WH-like_DNA-bd_sf"/>
</dbReference>
<dbReference type="CDD" id="cd00383">
    <property type="entry name" value="trans_reg_C"/>
    <property type="match status" value="1"/>
</dbReference>
<evidence type="ECO:0000256" key="2">
    <source>
        <dbReference type="ARBA" id="ARBA00022553"/>
    </source>
</evidence>
<dbReference type="InterPro" id="IPR039420">
    <property type="entry name" value="WalR-like"/>
</dbReference>
<keyword evidence="12" id="KW-1185">Reference proteome</keyword>
<dbReference type="PROSITE" id="PS50110">
    <property type="entry name" value="RESPONSE_REGULATORY"/>
    <property type="match status" value="1"/>
</dbReference>
<accession>A0ABN1A9A2</accession>
<dbReference type="SMART" id="SM00862">
    <property type="entry name" value="Trans_reg_C"/>
    <property type="match status" value="1"/>
</dbReference>
<reference evidence="11 12" key="1">
    <citation type="journal article" date="2019" name="Int. J. Syst. Evol. Microbiol.">
        <title>The Global Catalogue of Microorganisms (GCM) 10K type strain sequencing project: providing services to taxonomists for standard genome sequencing and annotation.</title>
        <authorList>
            <consortium name="The Broad Institute Genomics Platform"/>
            <consortium name="The Broad Institute Genome Sequencing Center for Infectious Disease"/>
            <person name="Wu L."/>
            <person name="Ma J."/>
        </authorList>
    </citation>
    <scope>NUCLEOTIDE SEQUENCE [LARGE SCALE GENOMIC DNA]</scope>
    <source>
        <strain evidence="11 12">JCM 14193</strain>
    </source>
</reference>
<keyword evidence="5 8" id="KW-0238">DNA-binding</keyword>
<feature type="modified residue" description="4-aspartylphosphate" evidence="7">
    <location>
        <position position="53"/>
    </location>
</feature>
<dbReference type="EMBL" id="BAAACZ010000029">
    <property type="protein sequence ID" value="GAA0470757.1"/>
    <property type="molecule type" value="Genomic_DNA"/>
</dbReference>
<dbReference type="RefSeq" id="WP_343784681.1">
    <property type="nucleotide sequence ID" value="NZ_BAAACZ010000029.1"/>
</dbReference>
<feature type="domain" description="OmpR/PhoB-type" evidence="10">
    <location>
        <begin position="130"/>
        <end position="224"/>
    </location>
</feature>
<evidence type="ECO:0000256" key="5">
    <source>
        <dbReference type="ARBA" id="ARBA00023125"/>
    </source>
</evidence>
<evidence type="ECO:0000256" key="3">
    <source>
        <dbReference type="ARBA" id="ARBA00023012"/>
    </source>
</evidence>
<dbReference type="Gene3D" id="6.10.250.690">
    <property type="match status" value="1"/>
</dbReference>
<evidence type="ECO:0000256" key="7">
    <source>
        <dbReference type="PROSITE-ProRule" id="PRU00169"/>
    </source>
</evidence>
<organism evidence="11 12">
    <name type="scientific">Alkalibacillus silvisoli</name>
    <dbReference type="NCBI Taxonomy" id="392823"/>
    <lineage>
        <taxon>Bacteria</taxon>
        <taxon>Bacillati</taxon>
        <taxon>Bacillota</taxon>
        <taxon>Bacilli</taxon>
        <taxon>Bacillales</taxon>
        <taxon>Bacillaceae</taxon>
        <taxon>Alkalibacillus</taxon>
    </lineage>
</organism>
<dbReference type="SUPFAM" id="SSF52172">
    <property type="entry name" value="CheY-like"/>
    <property type="match status" value="1"/>
</dbReference>
<dbReference type="InterPro" id="IPR016032">
    <property type="entry name" value="Sig_transdc_resp-reg_C-effctor"/>
</dbReference>
<evidence type="ECO:0000259" key="9">
    <source>
        <dbReference type="PROSITE" id="PS50110"/>
    </source>
</evidence>
<keyword evidence="6" id="KW-0804">Transcription</keyword>
<evidence type="ECO:0000256" key="6">
    <source>
        <dbReference type="ARBA" id="ARBA00023163"/>
    </source>
</evidence>
<evidence type="ECO:0000313" key="12">
    <source>
        <dbReference type="Proteomes" id="UP001500740"/>
    </source>
</evidence>
<gene>
    <name evidence="11" type="primary">phoP</name>
    <name evidence="11" type="ORF">GCM10008935_28330</name>
</gene>
<feature type="DNA-binding region" description="OmpR/PhoB-type" evidence="8">
    <location>
        <begin position="130"/>
        <end position="224"/>
    </location>
</feature>
<evidence type="ECO:0000256" key="8">
    <source>
        <dbReference type="PROSITE-ProRule" id="PRU01091"/>
    </source>
</evidence>